<dbReference type="Proteomes" id="UP000002059">
    <property type="component" value="Partially assembled WGS sequence"/>
</dbReference>
<evidence type="ECO:0000313" key="2">
    <source>
        <dbReference type="EMBL" id="KGQ00900.1"/>
    </source>
</evidence>
<protein>
    <submittedName>
        <fullName evidence="2">Uncharacterized protein</fullName>
    </submittedName>
</protein>
<dbReference type="EMBL" id="KN294017">
    <property type="protein sequence ID" value="KGQ00900.1"/>
    <property type="molecule type" value="Genomic_DNA"/>
</dbReference>
<dbReference type="HOGENOM" id="CLU_2813087_0_0_1"/>
<name>A0A0A2V413_PARBA</name>
<gene>
    <name evidence="2" type="ORF">PAAG_12443</name>
</gene>
<accession>A0A0A2V413</accession>
<evidence type="ECO:0000256" key="1">
    <source>
        <dbReference type="SAM" id="MobiDB-lite"/>
    </source>
</evidence>
<dbReference type="GeneID" id="26971091"/>
<evidence type="ECO:0000313" key="3">
    <source>
        <dbReference type="Proteomes" id="UP000002059"/>
    </source>
</evidence>
<dbReference type="KEGG" id="pbl:PAAG_12443"/>
<proteinExistence type="predicted"/>
<dbReference type="OrthoDB" id="10479768at2759"/>
<keyword evidence="3" id="KW-1185">Reference proteome</keyword>
<sequence>MKNGLRLEETERGNGEIKARWAARVGSLLTQPVPPTDRQNRTDPRRAEQNRADVTARPKQSGRRVRR</sequence>
<organism evidence="2 3">
    <name type="scientific">Paracoccidioides lutzii (strain ATCC MYA-826 / Pb01)</name>
    <name type="common">Paracoccidioides brasiliensis</name>
    <dbReference type="NCBI Taxonomy" id="502779"/>
    <lineage>
        <taxon>Eukaryota</taxon>
        <taxon>Fungi</taxon>
        <taxon>Dikarya</taxon>
        <taxon>Ascomycota</taxon>
        <taxon>Pezizomycotina</taxon>
        <taxon>Eurotiomycetes</taxon>
        <taxon>Eurotiomycetidae</taxon>
        <taxon>Onygenales</taxon>
        <taxon>Ajellomycetaceae</taxon>
        <taxon>Paracoccidioides</taxon>
    </lineage>
</organism>
<feature type="region of interest" description="Disordered" evidence="1">
    <location>
        <begin position="26"/>
        <end position="67"/>
    </location>
</feature>
<feature type="compositionally biased region" description="Basic and acidic residues" evidence="1">
    <location>
        <begin position="38"/>
        <end position="56"/>
    </location>
</feature>
<dbReference type="VEuPathDB" id="FungiDB:PAAG_12443"/>
<dbReference type="RefSeq" id="XP_015702468.1">
    <property type="nucleotide sequence ID" value="XM_015847929.1"/>
</dbReference>
<reference evidence="2 3" key="1">
    <citation type="journal article" date="2011" name="PLoS Genet.">
        <title>Comparative genomic analysis of human fungal pathogens causing paracoccidioidomycosis.</title>
        <authorList>
            <person name="Desjardins C.A."/>
            <person name="Champion M.D."/>
            <person name="Holder J.W."/>
            <person name="Muszewska A."/>
            <person name="Goldberg J."/>
            <person name="Bailao A.M."/>
            <person name="Brigido M.M."/>
            <person name="Ferreira M.E."/>
            <person name="Garcia A.M."/>
            <person name="Grynberg M."/>
            <person name="Gujja S."/>
            <person name="Heiman D.I."/>
            <person name="Henn M.R."/>
            <person name="Kodira C.D."/>
            <person name="Leon-Narvaez H."/>
            <person name="Longo L.V."/>
            <person name="Ma L.J."/>
            <person name="Malavazi I."/>
            <person name="Matsuo A.L."/>
            <person name="Morais F.V."/>
            <person name="Pereira M."/>
            <person name="Rodriguez-Brito S."/>
            <person name="Sakthikumar S."/>
            <person name="Salem-Izacc S.M."/>
            <person name="Sykes S.M."/>
            <person name="Teixeira M.M."/>
            <person name="Vallejo M.C."/>
            <person name="Walter M.E."/>
            <person name="Yandava C."/>
            <person name="Young S."/>
            <person name="Zeng Q."/>
            <person name="Zucker J."/>
            <person name="Felipe M.S."/>
            <person name="Goldman G.H."/>
            <person name="Haas B.J."/>
            <person name="McEwen J.G."/>
            <person name="Nino-Vega G."/>
            <person name="Puccia R."/>
            <person name="San-Blas G."/>
            <person name="Soares C.M."/>
            <person name="Birren B.W."/>
            <person name="Cuomo C.A."/>
        </authorList>
    </citation>
    <scope>NUCLEOTIDE SEQUENCE [LARGE SCALE GENOMIC DNA]</scope>
    <source>
        <strain evidence="3">ATCC MYA-826 / Pb01</strain>
    </source>
</reference>
<dbReference type="AlphaFoldDB" id="A0A0A2V413"/>